<name>A0A1H0MY45_SELRU</name>
<gene>
    <name evidence="1" type="ORF">SAMN05216366_10295</name>
</gene>
<protein>
    <submittedName>
        <fullName evidence="1">Uncharacterized protein</fullName>
    </submittedName>
</protein>
<dbReference type="EMBL" id="FNJQ01000002">
    <property type="protein sequence ID" value="SDO85389.1"/>
    <property type="molecule type" value="Genomic_DNA"/>
</dbReference>
<sequence length="63" mass="7243">MEYRDGQTYTFKLGECTARVTLHNFTPAVKERFSEALGRELYKAYSEREGLHDGRELAARAMA</sequence>
<proteinExistence type="predicted"/>
<organism evidence="1 2">
    <name type="scientific">Selenomonas ruminantium</name>
    <dbReference type="NCBI Taxonomy" id="971"/>
    <lineage>
        <taxon>Bacteria</taxon>
        <taxon>Bacillati</taxon>
        <taxon>Bacillota</taxon>
        <taxon>Negativicutes</taxon>
        <taxon>Selenomonadales</taxon>
        <taxon>Selenomonadaceae</taxon>
        <taxon>Selenomonas</taxon>
    </lineage>
</organism>
<dbReference type="AlphaFoldDB" id="A0A1H0MY45"/>
<dbReference type="Proteomes" id="UP000182412">
    <property type="component" value="Unassembled WGS sequence"/>
</dbReference>
<reference evidence="1 2" key="1">
    <citation type="submission" date="2016-10" db="EMBL/GenBank/DDBJ databases">
        <authorList>
            <person name="de Groot N.N."/>
        </authorList>
    </citation>
    <scope>NUCLEOTIDE SEQUENCE [LARGE SCALE GENOMIC DNA]</scope>
    <source>
        <strain evidence="1 2">S137</strain>
    </source>
</reference>
<dbReference type="RefSeq" id="WP_143005239.1">
    <property type="nucleotide sequence ID" value="NZ_FNJQ01000002.1"/>
</dbReference>
<evidence type="ECO:0000313" key="2">
    <source>
        <dbReference type="Proteomes" id="UP000182412"/>
    </source>
</evidence>
<accession>A0A1H0MY45</accession>
<evidence type="ECO:0000313" key="1">
    <source>
        <dbReference type="EMBL" id="SDO85389.1"/>
    </source>
</evidence>